<dbReference type="AlphaFoldDB" id="A0AA38XUG9"/>
<dbReference type="InterPro" id="IPR036107">
    <property type="entry name" value="CsrA_sf"/>
</dbReference>
<reference evidence="2" key="1">
    <citation type="submission" date="2022-10" db="EMBL/GenBank/DDBJ databases">
        <title>Culturing micro-colonial fungi from biological soil crusts in the Mojave desert and describing Neophaeococcomyces mojavensis, and introducing the new genera and species Taxawa tesnikishii.</title>
        <authorList>
            <person name="Kurbessoian T."/>
            <person name="Stajich J.E."/>
        </authorList>
    </citation>
    <scope>NUCLEOTIDE SEQUENCE</scope>
    <source>
        <strain evidence="2">TK_35</strain>
    </source>
</reference>
<evidence type="ECO:0000313" key="2">
    <source>
        <dbReference type="EMBL" id="KAJ9622907.1"/>
    </source>
</evidence>
<sequence>MSRETPTPVGKPIVMRVKAGTTVFIGDGIQVQLRGAHRNRAEIHVYAPSNLDVDRAVTFEPDWNLKNSDGPSVGAPEPSAKPHP</sequence>
<comment type="caution">
    <text evidence="2">The sequence shown here is derived from an EMBL/GenBank/DDBJ whole genome shotgun (WGS) entry which is preliminary data.</text>
</comment>
<dbReference type="GO" id="GO:0006109">
    <property type="term" value="P:regulation of carbohydrate metabolic process"/>
    <property type="evidence" value="ECO:0007669"/>
    <property type="project" value="InterPro"/>
</dbReference>
<feature type="region of interest" description="Disordered" evidence="1">
    <location>
        <begin position="64"/>
        <end position="84"/>
    </location>
</feature>
<protein>
    <submittedName>
        <fullName evidence="2">Uncharacterized protein</fullName>
    </submittedName>
</protein>
<proteinExistence type="predicted"/>
<gene>
    <name evidence="2" type="ORF">H2204_011387</name>
</gene>
<dbReference type="EMBL" id="JAPDRN010000104">
    <property type="protein sequence ID" value="KAJ9622907.1"/>
    <property type="molecule type" value="Genomic_DNA"/>
</dbReference>
<name>A0AA38XUG9_9EURO</name>
<dbReference type="SUPFAM" id="SSF117130">
    <property type="entry name" value="CsrA-like"/>
    <property type="match status" value="1"/>
</dbReference>
<evidence type="ECO:0000256" key="1">
    <source>
        <dbReference type="SAM" id="MobiDB-lite"/>
    </source>
</evidence>
<dbReference type="Gene3D" id="2.60.40.4380">
    <property type="entry name" value="Translational regulator CsrA"/>
    <property type="match status" value="1"/>
</dbReference>
<dbReference type="GO" id="GO:0006402">
    <property type="term" value="P:mRNA catabolic process"/>
    <property type="evidence" value="ECO:0007669"/>
    <property type="project" value="InterPro"/>
</dbReference>
<organism evidence="2">
    <name type="scientific">Knufia peltigerae</name>
    <dbReference type="NCBI Taxonomy" id="1002370"/>
    <lineage>
        <taxon>Eukaryota</taxon>
        <taxon>Fungi</taxon>
        <taxon>Dikarya</taxon>
        <taxon>Ascomycota</taxon>
        <taxon>Pezizomycotina</taxon>
        <taxon>Eurotiomycetes</taxon>
        <taxon>Chaetothyriomycetidae</taxon>
        <taxon>Chaetothyriales</taxon>
        <taxon>Trichomeriaceae</taxon>
        <taxon>Knufia</taxon>
    </lineage>
</organism>
<dbReference type="GO" id="GO:0003723">
    <property type="term" value="F:RNA binding"/>
    <property type="evidence" value="ECO:0007669"/>
    <property type="project" value="InterPro"/>
</dbReference>
<accession>A0AA38XUG9</accession>